<keyword evidence="2" id="KW-1185">Reference proteome</keyword>
<dbReference type="EMBL" id="BSXS01000226">
    <property type="protein sequence ID" value="GME71530.1"/>
    <property type="molecule type" value="Genomic_DNA"/>
</dbReference>
<sequence>MIHRPTRRRRKVKSTKPRIYDSEDPNLPNLPGNDEITWSDYEGYLTDTLSDDLQSINTTLSSTAPSVSKVSLISEEQLQPPLENSVTATSSIHHSRHPSQHASSSEFQVGKMSNSSAAKRLKKMKKRKKRKYKGSHVKKERTGWEPGIDVNTTKVEFSETPGSTVTITDYSKKRYHVERYDLFSANGLTHFSEIDPSDPDLTDESRNEELEALETAAYMAKVSDSIDKVKSAIKKKPQWSDVRWINVNGLSWEAISMLSDYFKLHRLAVEDMVDIPQRTKVDLYSGQLFVVLPLIKLIKIKRPLFKLRKNLFQEEQIVAARKHSEEEVGSDGDSIYDTRGPISRIHDSLFASSTEIQPNSDTPRSDKSMSLNDYISDESRMRKVTDMSFESISYDKRYKMPSSSDRKRQLLDLKRPLTRRGLSTGIEQVSLFLLDSNTVISFFEHSANDVEKAILTRLSSDYTILRETNDPSLLFQAILDTIVDLNSPVMSAYIKRIHEFEFDILMHPSLEHTQELHLMTNEFSYLKSKILPISSMVQQLRQPQMNHFMTDNSKLYLNDVYDHLITYIDDIETMTRTIENLIDMIFNTLSMQTNDSMQRLSLITVVFLPLSFWTGYYGMNFENFGDLSNHVSYYWKIAVPFTCFLILLITFKAIIAEFNRYKKTIVRTYTDWKFKRAKRAEIKERRKKRKVALDEQQV</sequence>
<proteinExistence type="predicted"/>
<reference evidence="1" key="1">
    <citation type="submission" date="2023-04" db="EMBL/GenBank/DDBJ databases">
        <title>Ambrosiozyma monospora NBRC 10751.</title>
        <authorList>
            <person name="Ichikawa N."/>
            <person name="Sato H."/>
            <person name="Tonouchi N."/>
        </authorList>
    </citation>
    <scope>NUCLEOTIDE SEQUENCE</scope>
    <source>
        <strain evidence="1">NBRC 10751</strain>
    </source>
</reference>
<comment type="caution">
    <text evidence="1">The sequence shown here is derived from an EMBL/GenBank/DDBJ whole genome shotgun (WGS) entry which is preliminary data.</text>
</comment>
<evidence type="ECO:0000313" key="1">
    <source>
        <dbReference type="EMBL" id="GME71530.1"/>
    </source>
</evidence>
<accession>A0ACB5SSU3</accession>
<dbReference type="Proteomes" id="UP001165064">
    <property type="component" value="Unassembled WGS sequence"/>
</dbReference>
<name>A0ACB5SSU3_AMBMO</name>
<gene>
    <name evidence="1" type="ORF">Amon02_000061900</name>
</gene>
<organism evidence="1 2">
    <name type="scientific">Ambrosiozyma monospora</name>
    <name type="common">Yeast</name>
    <name type="synonym">Endomycopsis monosporus</name>
    <dbReference type="NCBI Taxonomy" id="43982"/>
    <lineage>
        <taxon>Eukaryota</taxon>
        <taxon>Fungi</taxon>
        <taxon>Dikarya</taxon>
        <taxon>Ascomycota</taxon>
        <taxon>Saccharomycotina</taxon>
        <taxon>Pichiomycetes</taxon>
        <taxon>Pichiales</taxon>
        <taxon>Pichiaceae</taxon>
        <taxon>Ambrosiozyma</taxon>
    </lineage>
</organism>
<evidence type="ECO:0000313" key="2">
    <source>
        <dbReference type="Proteomes" id="UP001165064"/>
    </source>
</evidence>
<protein>
    <submittedName>
        <fullName evidence="1">Unnamed protein product</fullName>
    </submittedName>
</protein>